<dbReference type="PANTHER" id="PTHR31286:SF165">
    <property type="entry name" value="DUF4283 DOMAIN-CONTAINING PROTEIN"/>
    <property type="match status" value="1"/>
</dbReference>
<protein>
    <submittedName>
        <fullName evidence="1">Uncharacterized protein</fullName>
    </submittedName>
</protein>
<accession>A0AAW2NSW2</accession>
<name>A0AAW2NSW2_SESRA</name>
<comment type="caution">
    <text evidence="1">The sequence shown here is derived from an EMBL/GenBank/DDBJ whole genome shotgun (WGS) entry which is preliminary data.</text>
</comment>
<sequence length="336" mass="37032">MEYWTTEGLSMVASGVGKPLYQEAVTRNCSRLDYARVCIMLDYNSTLPKHVIAIQSNRNGKTEVPCKIDVEYEWILPKCVNCKSLGHSSKVCPATSSVPIAPVKIFVPKLRSTVAKVVDSTRPVGVEMAQLSPHQKGKAPLFVENNHSTLHHEYSHEAESSAAGEGRTAPQAGHNDLVEILSLHTTCLISVIYGANEMVSRSELWVRISHHSVAAGETPLMLFGDFNKVLNSSESMGTSVDLTQASDDFQQCLFEAGLATLPMIGAPFSWHNRSEGPRSLWKRLDRVLVNESWLVKWSSQFYHCSTLRTSNHSPLILCHSTGTGYGKAACEVDMVE</sequence>
<dbReference type="EMBL" id="JACGWJ010000019">
    <property type="protein sequence ID" value="KAL0345669.1"/>
    <property type="molecule type" value="Genomic_DNA"/>
</dbReference>
<reference evidence="1" key="1">
    <citation type="submission" date="2020-06" db="EMBL/GenBank/DDBJ databases">
        <authorList>
            <person name="Li T."/>
            <person name="Hu X."/>
            <person name="Zhang T."/>
            <person name="Song X."/>
            <person name="Zhang H."/>
            <person name="Dai N."/>
            <person name="Sheng W."/>
            <person name="Hou X."/>
            <person name="Wei L."/>
        </authorList>
    </citation>
    <scope>NUCLEOTIDE SEQUENCE</scope>
    <source>
        <strain evidence="1">G02</strain>
        <tissue evidence="1">Leaf</tissue>
    </source>
</reference>
<dbReference type="AlphaFoldDB" id="A0AAW2NSW2"/>
<dbReference type="PANTHER" id="PTHR31286">
    <property type="entry name" value="GLYCINE-RICH CELL WALL STRUCTURAL PROTEIN 1.8-LIKE"/>
    <property type="match status" value="1"/>
</dbReference>
<gene>
    <name evidence="1" type="ORF">Sradi_4398200</name>
</gene>
<evidence type="ECO:0000313" key="1">
    <source>
        <dbReference type="EMBL" id="KAL0345669.1"/>
    </source>
</evidence>
<dbReference type="SUPFAM" id="SSF56219">
    <property type="entry name" value="DNase I-like"/>
    <property type="match status" value="1"/>
</dbReference>
<dbReference type="InterPro" id="IPR040256">
    <property type="entry name" value="At4g02000-like"/>
</dbReference>
<dbReference type="InterPro" id="IPR036691">
    <property type="entry name" value="Endo/exonu/phosph_ase_sf"/>
</dbReference>
<proteinExistence type="predicted"/>
<dbReference type="Gene3D" id="3.60.10.10">
    <property type="entry name" value="Endonuclease/exonuclease/phosphatase"/>
    <property type="match status" value="1"/>
</dbReference>
<reference evidence="1" key="2">
    <citation type="journal article" date="2024" name="Plant">
        <title>Genomic evolution and insights into agronomic trait innovations of Sesamum species.</title>
        <authorList>
            <person name="Miao H."/>
            <person name="Wang L."/>
            <person name="Qu L."/>
            <person name="Liu H."/>
            <person name="Sun Y."/>
            <person name="Le M."/>
            <person name="Wang Q."/>
            <person name="Wei S."/>
            <person name="Zheng Y."/>
            <person name="Lin W."/>
            <person name="Duan Y."/>
            <person name="Cao H."/>
            <person name="Xiong S."/>
            <person name="Wang X."/>
            <person name="Wei L."/>
            <person name="Li C."/>
            <person name="Ma Q."/>
            <person name="Ju M."/>
            <person name="Zhao R."/>
            <person name="Li G."/>
            <person name="Mu C."/>
            <person name="Tian Q."/>
            <person name="Mei H."/>
            <person name="Zhang T."/>
            <person name="Gao T."/>
            <person name="Zhang H."/>
        </authorList>
    </citation>
    <scope>NUCLEOTIDE SEQUENCE</scope>
    <source>
        <strain evidence="1">G02</strain>
    </source>
</reference>
<organism evidence="1">
    <name type="scientific">Sesamum radiatum</name>
    <name type="common">Black benniseed</name>
    <dbReference type="NCBI Taxonomy" id="300843"/>
    <lineage>
        <taxon>Eukaryota</taxon>
        <taxon>Viridiplantae</taxon>
        <taxon>Streptophyta</taxon>
        <taxon>Embryophyta</taxon>
        <taxon>Tracheophyta</taxon>
        <taxon>Spermatophyta</taxon>
        <taxon>Magnoliopsida</taxon>
        <taxon>eudicotyledons</taxon>
        <taxon>Gunneridae</taxon>
        <taxon>Pentapetalae</taxon>
        <taxon>asterids</taxon>
        <taxon>lamiids</taxon>
        <taxon>Lamiales</taxon>
        <taxon>Pedaliaceae</taxon>
        <taxon>Sesamum</taxon>
    </lineage>
</organism>